<keyword evidence="5 6" id="KW-0472">Membrane</keyword>
<dbReference type="PANTHER" id="PTHR43124:SF10">
    <property type="entry name" value="PURINE EFFLUX PUMP PBUE"/>
    <property type="match status" value="1"/>
</dbReference>
<proteinExistence type="predicted"/>
<evidence type="ECO:0000256" key="5">
    <source>
        <dbReference type="ARBA" id="ARBA00023136"/>
    </source>
</evidence>
<feature type="transmembrane region" description="Helical" evidence="6">
    <location>
        <begin position="331"/>
        <end position="350"/>
    </location>
</feature>
<dbReference type="AlphaFoldDB" id="A0A7X1G070"/>
<evidence type="ECO:0000256" key="3">
    <source>
        <dbReference type="ARBA" id="ARBA00022692"/>
    </source>
</evidence>
<feature type="transmembrane region" description="Helical" evidence="6">
    <location>
        <begin position="165"/>
        <end position="189"/>
    </location>
</feature>
<dbReference type="RefSeq" id="WP_185679426.1">
    <property type="nucleotide sequence ID" value="NZ_JACLAX010000009.1"/>
</dbReference>
<organism evidence="7 8">
    <name type="scientific">Novosphingobium piscinae</name>
    <dbReference type="NCBI Taxonomy" id="1507448"/>
    <lineage>
        <taxon>Bacteria</taxon>
        <taxon>Pseudomonadati</taxon>
        <taxon>Pseudomonadota</taxon>
        <taxon>Alphaproteobacteria</taxon>
        <taxon>Sphingomonadales</taxon>
        <taxon>Sphingomonadaceae</taxon>
        <taxon>Novosphingobium</taxon>
    </lineage>
</organism>
<dbReference type="PANTHER" id="PTHR43124">
    <property type="entry name" value="PURINE EFFLUX PUMP PBUE"/>
    <property type="match status" value="1"/>
</dbReference>
<dbReference type="GO" id="GO:0005886">
    <property type="term" value="C:plasma membrane"/>
    <property type="evidence" value="ECO:0007669"/>
    <property type="project" value="UniProtKB-SubCell"/>
</dbReference>
<evidence type="ECO:0000256" key="6">
    <source>
        <dbReference type="SAM" id="Phobius"/>
    </source>
</evidence>
<feature type="transmembrane region" description="Helical" evidence="6">
    <location>
        <begin position="298"/>
        <end position="319"/>
    </location>
</feature>
<evidence type="ECO:0000256" key="4">
    <source>
        <dbReference type="ARBA" id="ARBA00022989"/>
    </source>
</evidence>
<feature type="transmembrane region" description="Helical" evidence="6">
    <location>
        <begin position="362"/>
        <end position="379"/>
    </location>
</feature>
<feature type="transmembrane region" description="Helical" evidence="6">
    <location>
        <begin position="249"/>
        <end position="268"/>
    </location>
</feature>
<comment type="subcellular location">
    <subcellularLocation>
        <location evidence="1">Cell membrane</location>
        <topology evidence="1">Multi-pass membrane protein</topology>
    </subcellularLocation>
</comment>
<dbReference type="GO" id="GO:0022857">
    <property type="term" value="F:transmembrane transporter activity"/>
    <property type="evidence" value="ECO:0007669"/>
    <property type="project" value="TreeGrafter"/>
</dbReference>
<keyword evidence="3 6" id="KW-0812">Transmembrane</keyword>
<name>A0A7X1G070_9SPHN</name>
<dbReference type="InterPro" id="IPR050189">
    <property type="entry name" value="MFS_Efflux_Transporters"/>
</dbReference>
<evidence type="ECO:0000256" key="2">
    <source>
        <dbReference type="ARBA" id="ARBA00022475"/>
    </source>
</evidence>
<keyword evidence="4 6" id="KW-1133">Transmembrane helix</keyword>
<dbReference type="SUPFAM" id="SSF103473">
    <property type="entry name" value="MFS general substrate transporter"/>
    <property type="match status" value="1"/>
</dbReference>
<feature type="transmembrane region" description="Helical" evidence="6">
    <location>
        <begin position="275"/>
        <end position="292"/>
    </location>
</feature>
<keyword evidence="2" id="KW-1003">Cell membrane</keyword>
<evidence type="ECO:0000313" key="8">
    <source>
        <dbReference type="Proteomes" id="UP000551327"/>
    </source>
</evidence>
<dbReference type="Gene3D" id="1.20.1250.20">
    <property type="entry name" value="MFS general substrate transporter like domains"/>
    <property type="match status" value="1"/>
</dbReference>
<evidence type="ECO:0000313" key="7">
    <source>
        <dbReference type="EMBL" id="MBC2669562.1"/>
    </source>
</evidence>
<feature type="transmembrane region" description="Helical" evidence="6">
    <location>
        <begin position="56"/>
        <end position="77"/>
    </location>
</feature>
<sequence>MPDSTPPASRDVDVNGWPAVLSAIVLGTIGVLSFIIQPGIVQAYVTQLGLDEAGAVNLAGIEMLGVALATILVAIWGNRISWRTIVIGGLAVAALGDIASSIAPQGRWLDIARFFTGLGEGAITSISFTFVGLTIRAERNVALYLTLLLTYGAFGLWYLPTFLAAFGLAGLFGTFAVLSLAALVTVPFVPKAYDAQAMSNPEARQLAPAMLLVALLGVLTYNLAQGIAWAVLFLVGVGAGMAEQAVADALFLSQILAIGGALASVFLAGRVSRNGAIAFGILAGAGSIALLLGQPAPAVFTLGVCGFNVLWNFVLPFILGRVCDFDETGRMMSFAIAMQMVGLGLGPIIASHLLDGSGHRSAELLCIALFLASYLLLLMPMRRHRALMGQVRAPI</sequence>
<keyword evidence="8" id="KW-1185">Reference proteome</keyword>
<evidence type="ECO:0000256" key="1">
    <source>
        <dbReference type="ARBA" id="ARBA00004651"/>
    </source>
</evidence>
<reference evidence="7 8" key="1">
    <citation type="submission" date="2020-08" db="EMBL/GenBank/DDBJ databases">
        <title>The genome sequence of type strain Novosphingobium piscinae KCTC 42194.</title>
        <authorList>
            <person name="Liu Y."/>
        </authorList>
    </citation>
    <scope>NUCLEOTIDE SEQUENCE [LARGE SCALE GENOMIC DNA]</scope>
    <source>
        <strain evidence="7 8">KCTC 42194</strain>
    </source>
</reference>
<comment type="caution">
    <text evidence="7">The sequence shown here is derived from an EMBL/GenBank/DDBJ whole genome shotgun (WGS) entry which is preliminary data.</text>
</comment>
<dbReference type="InterPro" id="IPR036259">
    <property type="entry name" value="MFS_trans_sf"/>
</dbReference>
<protein>
    <submittedName>
        <fullName evidence="7">MFS transporter</fullName>
    </submittedName>
</protein>
<dbReference type="Proteomes" id="UP000551327">
    <property type="component" value="Unassembled WGS sequence"/>
</dbReference>
<feature type="transmembrane region" description="Helical" evidence="6">
    <location>
        <begin position="114"/>
        <end position="134"/>
    </location>
</feature>
<feature type="transmembrane region" description="Helical" evidence="6">
    <location>
        <begin position="141"/>
        <end position="159"/>
    </location>
</feature>
<dbReference type="EMBL" id="JACLAX010000009">
    <property type="protein sequence ID" value="MBC2669562.1"/>
    <property type="molecule type" value="Genomic_DNA"/>
</dbReference>
<feature type="transmembrane region" description="Helical" evidence="6">
    <location>
        <begin position="12"/>
        <end position="36"/>
    </location>
</feature>
<gene>
    <name evidence="7" type="ORF">H7F53_10440</name>
</gene>
<feature type="transmembrane region" description="Helical" evidence="6">
    <location>
        <begin position="210"/>
        <end position="237"/>
    </location>
</feature>
<accession>A0A7X1G070</accession>
<feature type="transmembrane region" description="Helical" evidence="6">
    <location>
        <begin position="84"/>
        <end position="102"/>
    </location>
</feature>